<gene>
    <name evidence="1" type="ORF">CVT25_011785</name>
</gene>
<keyword evidence="2" id="KW-1185">Reference proteome</keyword>
<accession>A0A409WJ72</accession>
<evidence type="ECO:0000313" key="1">
    <source>
        <dbReference type="EMBL" id="PPQ78574.1"/>
    </source>
</evidence>
<dbReference type="OrthoDB" id="3051453at2759"/>
<dbReference type="EMBL" id="NHYD01003414">
    <property type="protein sequence ID" value="PPQ78574.1"/>
    <property type="molecule type" value="Genomic_DNA"/>
</dbReference>
<evidence type="ECO:0000313" key="2">
    <source>
        <dbReference type="Proteomes" id="UP000283269"/>
    </source>
</evidence>
<reference evidence="1 2" key="1">
    <citation type="journal article" date="2018" name="Evol. Lett.">
        <title>Horizontal gene cluster transfer increased hallucinogenic mushroom diversity.</title>
        <authorList>
            <person name="Reynolds H.T."/>
            <person name="Vijayakumar V."/>
            <person name="Gluck-Thaler E."/>
            <person name="Korotkin H.B."/>
            <person name="Matheny P.B."/>
            <person name="Slot J.C."/>
        </authorList>
    </citation>
    <scope>NUCLEOTIDE SEQUENCE [LARGE SCALE GENOMIC DNA]</scope>
    <source>
        <strain evidence="1 2">2631</strain>
    </source>
</reference>
<dbReference type="InParanoid" id="A0A409WJ72"/>
<dbReference type="Proteomes" id="UP000283269">
    <property type="component" value="Unassembled WGS sequence"/>
</dbReference>
<protein>
    <submittedName>
        <fullName evidence="1">Uncharacterized protein</fullName>
    </submittedName>
</protein>
<name>A0A409WJ72_PSICY</name>
<dbReference type="AlphaFoldDB" id="A0A409WJ72"/>
<comment type="caution">
    <text evidence="1">The sequence shown here is derived from an EMBL/GenBank/DDBJ whole genome shotgun (WGS) entry which is preliminary data.</text>
</comment>
<sequence>MQAAREDDRSSTPKYVYMHVPNVSAADNAARLARLQELLAEALTTAKAVVPTHHRHATIRKVHQTIGSLLAVLPEDRNSNARSEYNAHKRALNKSMDALRSSCEIEGLEALDKQGLLIGDIVDELSEWIPNIWYNIADTNAEEADEDLAQDSLRSCSIATSAMQDCPEAAGFYNYTGRLTILDPDDEDDDNIIYDDYDACMTQNLAWMWRELLVFMASRNRSTDCILEDIRVKGFTNEVFGFIRQPGEETNADGYQFWDAHWTDSMKKAAAVLCSKRRSQMAR</sequence>
<organism evidence="1 2">
    <name type="scientific">Psilocybe cyanescens</name>
    <dbReference type="NCBI Taxonomy" id="93625"/>
    <lineage>
        <taxon>Eukaryota</taxon>
        <taxon>Fungi</taxon>
        <taxon>Dikarya</taxon>
        <taxon>Basidiomycota</taxon>
        <taxon>Agaricomycotina</taxon>
        <taxon>Agaricomycetes</taxon>
        <taxon>Agaricomycetidae</taxon>
        <taxon>Agaricales</taxon>
        <taxon>Agaricineae</taxon>
        <taxon>Strophariaceae</taxon>
        <taxon>Psilocybe</taxon>
    </lineage>
</organism>
<proteinExistence type="predicted"/>